<dbReference type="Pfam" id="PF15269">
    <property type="entry name" value="zf-C2H2_7"/>
    <property type="match status" value="1"/>
</dbReference>
<feature type="region of interest" description="Disordered" evidence="11">
    <location>
        <begin position="357"/>
        <end position="481"/>
    </location>
</feature>
<dbReference type="Proteomes" id="UP000261540">
    <property type="component" value="Unplaced"/>
</dbReference>
<evidence type="ECO:0000256" key="2">
    <source>
        <dbReference type="ARBA" id="ARBA00022723"/>
    </source>
</evidence>
<reference evidence="13" key="2">
    <citation type="submission" date="2025-09" db="UniProtKB">
        <authorList>
            <consortium name="Ensembl"/>
        </authorList>
    </citation>
    <scope>IDENTIFICATION</scope>
</reference>
<feature type="compositionally biased region" description="Basic and acidic residues" evidence="11">
    <location>
        <begin position="117"/>
        <end position="130"/>
    </location>
</feature>
<feature type="compositionally biased region" description="Basic and acidic residues" evidence="11">
    <location>
        <begin position="168"/>
        <end position="184"/>
    </location>
</feature>
<dbReference type="InterPro" id="IPR039363">
    <property type="entry name" value="ZNF750"/>
</dbReference>
<keyword evidence="9" id="KW-0539">Nucleus</keyword>
<feature type="compositionally biased region" description="Acidic residues" evidence="11">
    <location>
        <begin position="469"/>
        <end position="481"/>
    </location>
</feature>
<dbReference type="AlphaFoldDB" id="A0A3B3SDN8"/>
<protein>
    <recommendedName>
        <fullName evidence="10">Zinc finger protein 750</fullName>
    </recommendedName>
</protein>
<feature type="compositionally biased region" description="Basic and acidic residues" evidence="11">
    <location>
        <begin position="446"/>
        <end position="455"/>
    </location>
</feature>
<keyword evidence="4" id="KW-0221">Differentiation</keyword>
<keyword evidence="14" id="KW-1185">Reference proteome</keyword>
<keyword evidence="7" id="KW-0010">Activator</keyword>
<evidence type="ECO:0000256" key="7">
    <source>
        <dbReference type="ARBA" id="ARBA00023159"/>
    </source>
</evidence>
<evidence type="ECO:0000256" key="6">
    <source>
        <dbReference type="ARBA" id="ARBA00023015"/>
    </source>
</evidence>
<dbReference type="GO" id="GO:0030154">
    <property type="term" value="P:cell differentiation"/>
    <property type="evidence" value="ECO:0007669"/>
    <property type="project" value="UniProtKB-KW"/>
</dbReference>
<evidence type="ECO:0000256" key="5">
    <source>
        <dbReference type="ARBA" id="ARBA00022833"/>
    </source>
</evidence>
<evidence type="ECO:0000313" key="13">
    <source>
        <dbReference type="Ensembl" id="ENSPKIP00000028091.1"/>
    </source>
</evidence>
<feature type="compositionally biased region" description="Basic and acidic residues" evidence="11">
    <location>
        <begin position="147"/>
        <end position="158"/>
    </location>
</feature>
<dbReference type="GO" id="GO:1990841">
    <property type="term" value="F:promoter-specific chromatin binding"/>
    <property type="evidence" value="ECO:0007669"/>
    <property type="project" value="TreeGrafter"/>
</dbReference>
<evidence type="ECO:0000256" key="4">
    <source>
        <dbReference type="ARBA" id="ARBA00022782"/>
    </source>
</evidence>
<feature type="region of interest" description="Disordered" evidence="11">
    <location>
        <begin position="70"/>
        <end position="194"/>
    </location>
</feature>
<feature type="compositionally biased region" description="Basic and acidic residues" evidence="11">
    <location>
        <begin position="593"/>
        <end position="605"/>
    </location>
</feature>
<evidence type="ECO:0000256" key="3">
    <source>
        <dbReference type="ARBA" id="ARBA00022771"/>
    </source>
</evidence>
<dbReference type="PANTHER" id="PTHR14678:SF1">
    <property type="entry name" value="ZINC FINGER PROTEIN 750"/>
    <property type="match status" value="1"/>
</dbReference>
<dbReference type="GO" id="GO:0005634">
    <property type="term" value="C:nucleus"/>
    <property type="evidence" value="ECO:0007669"/>
    <property type="project" value="UniProtKB-SubCell"/>
</dbReference>
<evidence type="ECO:0000256" key="11">
    <source>
        <dbReference type="SAM" id="MobiDB-lite"/>
    </source>
</evidence>
<evidence type="ECO:0000256" key="8">
    <source>
        <dbReference type="ARBA" id="ARBA00023163"/>
    </source>
</evidence>
<dbReference type="OrthoDB" id="8933073at2759"/>
<keyword evidence="8" id="KW-0804">Transcription</keyword>
<feature type="compositionally biased region" description="Basic and acidic residues" evidence="11">
    <location>
        <begin position="357"/>
        <end position="368"/>
    </location>
</feature>
<dbReference type="GO" id="GO:0008544">
    <property type="term" value="P:epidermis development"/>
    <property type="evidence" value="ECO:0007669"/>
    <property type="project" value="TreeGrafter"/>
</dbReference>
<feature type="region of interest" description="Disordered" evidence="11">
    <location>
        <begin position="580"/>
        <end position="655"/>
    </location>
</feature>
<dbReference type="InterPro" id="IPR039064">
    <property type="entry name" value="ZNF750_Znf"/>
</dbReference>
<feature type="region of interest" description="Disordered" evidence="11">
    <location>
        <begin position="527"/>
        <end position="559"/>
    </location>
</feature>
<sequence length="655" mass="71435">MPATPPPLPIMSTAKERKPKKPHYIPRPPGKPFKYHCFQCPFTCNEKSHLFNHMKYDLCKNSISLVTKQAKTPADPSPVSTSIEPADPATPAVPSLTAPVAVMSPLGRTQSPPMDTLPEKRGTAEERETNPKGCDAPNASEILLGSPDKDAEKQRTETTARPSAFSPVHRDSDKDTPATVHKPEAFTPPAPPFYHPPSPWSRPAAFIPLPPFEHKQGSVAGSSYPAPILSECPAYVFPDTPLLPVYSPYLLSGGLHEQDREPPIRPYVLDPQRPLLTRSLFPAPALLPMPEHHYRYIQSLHQTAPLHYGMYRAPEQHHPSITGPEHLRTEMYVRPMATGEYGIFPHRHLQVDGRSTRLAGHDQGEGKVLRMSPKAGCAASGSPDRPTTTDFSQKDSGNGHSHPVGRNMASLHQSDEGVHTTQAVKSESASPARFSPESQQEGLTPMDERLVEYKTETQVFVTKEKSGDEQEEKETEENEEIENIVPLNLSKKQAVDICSSSSGGSSSPMPLEAQQDMPLNLSLRVTMGPLSCGSGGKVPPVRQRSPRDDTLPSPDACEEQKQSAAFALCQLAGSIHCDVNPERSPRSLSWDAGDSHAMPEAKPEAAETPATSSKAQKRSGCKVPNKASQQPAKRVKPASCSGSNSRALRRRPRCS</sequence>
<feature type="compositionally biased region" description="Polar residues" evidence="11">
    <location>
        <begin position="419"/>
        <end position="429"/>
    </location>
</feature>
<keyword evidence="6" id="KW-0805">Transcription regulation</keyword>
<comment type="subcellular location">
    <subcellularLocation>
        <location evidence="1">Nucleus</location>
    </subcellularLocation>
</comment>
<evidence type="ECO:0000256" key="10">
    <source>
        <dbReference type="ARBA" id="ARBA00040216"/>
    </source>
</evidence>
<feature type="region of interest" description="Disordered" evidence="11">
    <location>
        <begin position="1"/>
        <end position="27"/>
    </location>
</feature>
<dbReference type="Ensembl" id="ENSPKIT00000008867.1">
    <property type="protein sequence ID" value="ENSPKIP00000028091.1"/>
    <property type="gene ID" value="ENSPKIG00000009882.1"/>
</dbReference>
<accession>A0A3B3SDN8</accession>
<dbReference type="PANTHER" id="PTHR14678">
    <property type="entry name" value="PROLINE-RICH PROTEIN 35-RELATED"/>
    <property type="match status" value="1"/>
</dbReference>
<feature type="compositionally biased region" description="Polar residues" evidence="11">
    <location>
        <begin position="385"/>
        <end position="399"/>
    </location>
</feature>
<dbReference type="GO" id="GO:0008270">
    <property type="term" value="F:zinc ion binding"/>
    <property type="evidence" value="ECO:0007669"/>
    <property type="project" value="UniProtKB-KW"/>
</dbReference>
<feature type="domain" description="Zinc finger protein 750-like zinc finger" evidence="12">
    <location>
        <begin position="16"/>
        <end position="67"/>
    </location>
</feature>
<organism evidence="13 14">
    <name type="scientific">Paramormyrops kingsleyae</name>
    <dbReference type="NCBI Taxonomy" id="1676925"/>
    <lineage>
        <taxon>Eukaryota</taxon>
        <taxon>Metazoa</taxon>
        <taxon>Chordata</taxon>
        <taxon>Craniata</taxon>
        <taxon>Vertebrata</taxon>
        <taxon>Euteleostomi</taxon>
        <taxon>Actinopterygii</taxon>
        <taxon>Neopterygii</taxon>
        <taxon>Teleostei</taxon>
        <taxon>Osteoglossocephala</taxon>
        <taxon>Osteoglossomorpha</taxon>
        <taxon>Osteoglossiformes</taxon>
        <taxon>Mormyridae</taxon>
        <taxon>Paramormyrops</taxon>
    </lineage>
</organism>
<evidence type="ECO:0000256" key="1">
    <source>
        <dbReference type="ARBA" id="ARBA00004123"/>
    </source>
</evidence>
<dbReference type="GO" id="GO:0001228">
    <property type="term" value="F:DNA-binding transcription activator activity, RNA polymerase II-specific"/>
    <property type="evidence" value="ECO:0007669"/>
    <property type="project" value="TreeGrafter"/>
</dbReference>
<dbReference type="GeneTree" id="ENSGT00530000063870"/>
<dbReference type="GO" id="GO:0000978">
    <property type="term" value="F:RNA polymerase II cis-regulatory region sequence-specific DNA binding"/>
    <property type="evidence" value="ECO:0007669"/>
    <property type="project" value="TreeGrafter"/>
</dbReference>
<keyword evidence="5" id="KW-0862">Zinc</keyword>
<name>A0A3B3SDN8_9TELE</name>
<keyword evidence="2" id="KW-0479">Metal-binding</keyword>
<dbReference type="KEGG" id="pki:111835401"/>
<evidence type="ECO:0000259" key="12">
    <source>
        <dbReference type="Pfam" id="PF15269"/>
    </source>
</evidence>
<evidence type="ECO:0000256" key="9">
    <source>
        <dbReference type="ARBA" id="ARBA00023242"/>
    </source>
</evidence>
<evidence type="ECO:0000313" key="14">
    <source>
        <dbReference type="Proteomes" id="UP000261540"/>
    </source>
</evidence>
<reference evidence="13" key="1">
    <citation type="submission" date="2025-08" db="UniProtKB">
        <authorList>
            <consortium name="Ensembl"/>
        </authorList>
    </citation>
    <scope>IDENTIFICATION</scope>
</reference>
<proteinExistence type="predicted"/>
<keyword evidence="3" id="KW-0863">Zinc-finger</keyword>